<keyword evidence="1" id="KW-0812">Transmembrane</keyword>
<sequence>MSSDWKSNIRLYASAGLTSIWCGILTTLTAYKRASTHRTASGSRMCLSRTRWMISRHSETRLSM</sequence>
<gene>
    <name evidence="2" type="ORF">DPMN_082296</name>
</gene>
<reference evidence="2" key="1">
    <citation type="journal article" date="2019" name="bioRxiv">
        <title>The Genome of the Zebra Mussel, Dreissena polymorpha: A Resource for Invasive Species Research.</title>
        <authorList>
            <person name="McCartney M.A."/>
            <person name="Auch B."/>
            <person name="Kono T."/>
            <person name="Mallez S."/>
            <person name="Zhang Y."/>
            <person name="Obille A."/>
            <person name="Becker A."/>
            <person name="Abrahante J.E."/>
            <person name="Garbe J."/>
            <person name="Badalamenti J.P."/>
            <person name="Herman A."/>
            <person name="Mangelson H."/>
            <person name="Liachko I."/>
            <person name="Sullivan S."/>
            <person name="Sone E.D."/>
            <person name="Koren S."/>
            <person name="Silverstein K.A.T."/>
            <person name="Beckman K.B."/>
            <person name="Gohl D.M."/>
        </authorList>
    </citation>
    <scope>NUCLEOTIDE SEQUENCE</scope>
    <source>
        <strain evidence="2">Duluth1</strain>
        <tissue evidence="2">Whole animal</tissue>
    </source>
</reference>
<evidence type="ECO:0000313" key="3">
    <source>
        <dbReference type="Proteomes" id="UP000828390"/>
    </source>
</evidence>
<accession>A0A9D4BGQ5</accession>
<evidence type="ECO:0000256" key="1">
    <source>
        <dbReference type="SAM" id="Phobius"/>
    </source>
</evidence>
<dbReference type="AlphaFoldDB" id="A0A9D4BGQ5"/>
<protein>
    <submittedName>
        <fullName evidence="2">Uncharacterized protein</fullName>
    </submittedName>
</protein>
<feature type="transmembrane region" description="Helical" evidence="1">
    <location>
        <begin position="12"/>
        <end position="31"/>
    </location>
</feature>
<keyword evidence="1" id="KW-0472">Membrane</keyword>
<reference evidence="2" key="2">
    <citation type="submission" date="2020-11" db="EMBL/GenBank/DDBJ databases">
        <authorList>
            <person name="McCartney M.A."/>
            <person name="Auch B."/>
            <person name="Kono T."/>
            <person name="Mallez S."/>
            <person name="Becker A."/>
            <person name="Gohl D.M."/>
            <person name="Silverstein K.A.T."/>
            <person name="Koren S."/>
            <person name="Bechman K.B."/>
            <person name="Herman A."/>
            <person name="Abrahante J.E."/>
            <person name="Garbe J."/>
        </authorList>
    </citation>
    <scope>NUCLEOTIDE SEQUENCE</scope>
    <source>
        <strain evidence="2">Duluth1</strain>
        <tissue evidence="2">Whole animal</tissue>
    </source>
</reference>
<dbReference type="EMBL" id="JAIWYP010000016">
    <property type="protein sequence ID" value="KAH3694855.1"/>
    <property type="molecule type" value="Genomic_DNA"/>
</dbReference>
<name>A0A9D4BGQ5_DREPO</name>
<evidence type="ECO:0000313" key="2">
    <source>
        <dbReference type="EMBL" id="KAH3694855.1"/>
    </source>
</evidence>
<dbReference type="Proteomes" id="UP000828390">
    <property type="component" value="Unassembled WGS sequence"/>
</dbReference>
<keyword evidence="1" id="KW-1133">Transmembrane helix</keyword>
<keyword evidence="3" id="KW-1185">Reference proteome</keyword>
<comment type="caution">
    <text evidence="2">The sequence shown here is derived from an EMBL/GenBank/DDBJ whole genome shotgun (WGS) entry which is preliminary data.</text>
</comment>
<organism evidence="2 3">
    <name type="scientific">Dreissena polymorpha</name>
    <name type="common">Zebra mussel</name>
    <name type="synonym">Mytilus polymorpha</name>
    <dbReference type="NCBI Taxonomy" id="45954"/>
    <lineage>
        <taxon>Eukaryota</taxon>
        <taxon>Metazoa</taxon>
        <taxon>Spiralia</taxon>
        <taxon>Lophotrochozoa</taxon>
        <taxon>Mollusca</taxon>
        <taxon>Bivalvia</taxon>
        <taxon>Autobranchia</taxon>
        <taxon>Heteroconchia</taxon>
        <taxon>Euheterodonta</taxon>
        <taxon>Imparidentia</taxon>
        <taxon>Neoheterodontei</taxon>
        <taxon>Myida</taxon>
        <taxon>Dreissenoidea</taxon>
        <taxon>Dreissenidae</taxon>
        <taxon>Dreissena</taxon>
    </lineage>
</organism>
<proteinExistence type="predicted"/>